<dbReference type="PANTHER" id="PTHR12526">
    <property type="entry name" value="GLYCOSYLTRANSFERASE"/>
    <property type="match status" value="1"/>
</dbReference>
<proteinExistence type="predicted"/>
<dbReference type="eggNOG" id="COG0438">
    <property type="taxonomic scope" value="Bacteria"/>
</dbReference>
<accession>B1ZW33</accession>
<dbReference type="RefSeq" id="WP_012375582.1">
    <property type="nucleotide sequence ID" value="NC_010571.1"/>
</dbReference>
<reference evidence="2 3" key="1">
    <citation type="journal article" date="2011" name="J. Bacteriol.">
        <title>Genome sequence of the verrucomicrobium Opitutus terrae PB90-1, an abundant inhabitant of rice paddy soil ecosystems.</title>
        <authorList>
            <person name="van Passel M.W."/>
            <person name="Kant R."/>
            <person name="Palva A."/>
            <person name="Copeland A."/>
            <person name="Lucas S."/>
            <person name="Lapidus A."/>
            <person name="Glavina del Rio T."/>
            <person name="Pitluck S."/>
            <person name="Goltsman E."/>
            <person name="Clum A."/>
            <person name="Sun H."/>
            <person name="Schmutz J."/>
            <person name="Larimer F.W."/>
            <person name="Land M.L."/>
            <person name="Hauser L."/>
            <person name="Kyrpides N."/>
            <person name="Mikhailova N."/>
            <person name="Richardson P.P."/>
            <person name="Janssen P.H."/>
            <person name="de Vos W.M."/>
            <person name="Smidt H."/>
        </authorList>
    </citation>
    <scope>NUCLEOTIDE SEQUENCE [LARGE SCALE GENOMIC DNA]</scope>
    <source>
        <strain evidence="3">DSM 11246 / JCM 15787 / PB90-1</strain>
    </source>
</reference>
<dbReference type="STRING" id="452637.Oter_2766"/>
<protein>
    <submittedName>
        <fullName evidence="2">Glycosyl transferase group 1</fullName>
    </submittedName>
</protein>
<dbReference type="Pfam" id="PF13692">
    <property type="entry name" value="Glyco_trans_1_4"/>
    <property type="match status" value="1"/>
</dbReference>
<dbReference type="EMBL" id="CP001032">
    <property type="protein sequence ID" value="ACB76047.1"/>
    <property type="molecule type" value="Genomic_DNA"/>
</dbReference>
<dbReference type="GO" id="GO:0016757">
    <property type="term" value="F:glycosyltransferase activity"/>
    <property type="evidence" value="ECO:0007669"/>
    <property type="project" value="UniProtKB-ARBA"/>
</dbReference>
<evidence type="ECO:0000313" key="3">
    <source>
        <dbReference type="Proteomes" id="UP000007013"/>
    </source>
</evidence>
<dbReference type="Proteomes" id="UP000007013">
    <property type="component" value="Chromosome"/>
</dbReference>
<dbReference type="OrthoDB" id="9801573at2"/>
<gene>
    <name evidence="2" type="ordered locus">Oter_2766</name>
</gene>
<sequence>MRLALISFEYPPAVAIGGIGTYAWQASRMLAEAGDDVVVFAAGVSDSVEHPMPRVTVHRIAATARPEFAFALVPVLRTEHARHAFDVVEAPEIGPEGLPAFEALPELARVVKLHTPTYWVNRIGYEPPTRRQQLRVILGALRRGRWQRVRPPVYAPADDAERRGALLADEIAAPSRAIAELLMREWTLDPARVHTFPLPFEPPSALLDLPVPTQTRTIGFLGRLEPRKGVVEMARAIPTILRSAPHLSFRFIGPSWSYHGGDMRQWMERRLHAFRSRLHFTGAVAPRDIPAELAQCDVLVLPSRWENFPFACWEAMASGRAVIASSAGGMAEVIEPGISGLLVRPRSSRAIADAVVELAQSTLRVASLGSAGRARVQALLSPARVYPLQRAGYERAKAAAHRRRSINVAPSLA</sequence>
<dbReference type="AlphaFoldDB" id="B1ZW33"/>
<evidence type="ECO:0000313" key="2">
    <source>
        <dbReference type="EMBL" id="ACB76047.1"/>
    </source>
</evidence>
<dbReference type="Pfam" id="PF13439">
    <property type="entry name" value="Glyco_transf_4"/>
    <property type="match status" value="1"/>
</dbReference>
<dbReference type="PANTHER" id="PTHR12526:SF636">
    <property type="entry name" value="BLL3647 PROTEIN"/>
    <property type="match status" value="1"/>
</dbReference>
<keyword evidence="3" id="KW-1185">Reference proteome</keyword>
<dbReference type="CDD" id="cd03801">
    <property type="entry name" value="GT4_PimA-like"/>
    <property type="match status" value="1"/>
</dbReference>
<dbReference type="HOGENOM" id="CLU_009583_2_3_0"/>
<name>B1ZW33_OPITP</name>
<evidence type="ECO:0000259" key="1">
    <source>
        <dbReference type="Pfam" id="PF13439"/>
    </source>
</evidence>
<dbReference type="KEGG" id="ote:Oter_2766"/>
<dbReference type="CAZy" id="GT4">
    <property type="family name" value="Glycosyltransferase Family 4"/>
</dbReference>
<organism evidence="2 3">
    <name type="scientific">Opitutus terrae (strain DSM 11246 / JCM 15787 / PB90-1)</name>
    <dbReference type="NCBI Taxonomy" id="452637"/>
    <lineage>
        <taxon>Bacteria</taxon>
        <taxon>Pseudomonadati</taxon>
        <taxon>Verrucomicrobiota</taxon>
        <taxon>Opitutia</taxon>
        <taxon>Opitutales</taxon>
        <taxon>Opitutaceae</taxon>
        <taxon>Opitutus</taxon>
    </lineage>
</organism>
<keyword evidence="2" id="KW-0808">Transferase</keyword>
<dbReference type="SUPFAM" id="SSF53756">
    <property type="entry name" value="UDP-Glycosyltransferase/glycogen phosphorylase"/>
    <property type="match status" value="1"/>
</dbReference>
<feature type="domain" description="Glycosyltransferase subfamily 4-like N-terminal" evidence="1">
    <location>
        <begin position="16"/>
        <end position="197"/>
    </location>
</feature>
<dbReference type="Gene3D" id="3.40.50.2000">
    <property type="entry name" value="Glycogen Phosphorylase B"/>
    <property type="match status" value="2"/>
</dbReference>
<dbReference type="InterPro" id="IPR028098">
    <property type="entry name" value="Glyco_trans_4-like_N"/>
</dbReference>